<dbReference type="EMBL" id="BOQL01000021">
    <property type="protein sequence ID" value="GIM66927.1"/>
    <property type="molecule type" value="Genomic_DNA"/>
</dbReference>
<gene>
    <name evidence="1" type="ORF">Aau02nite_25150</name>
</gene>
<keyword evidence="2" id="KW-1185">Reference proteome</keyword>
<comment type="caution">
    <text evidence="1">The sequence shown here is derived from an EMBL/GenBank/DDBJ whole genome shotgun (WGS) entry which is preliminary data.</text>
</comment>
<protein>
    <submittedName>
        <fullName evidence="1">Uncharacterized protein</fullName>
    </submittedName>
</protein>
<organism evidence="1 2">
    <name type="scientific">Actinoplanes auranticolor</name>
    <dbReference type="NCBI Taxonomy" id="47988"/>
    <lineage>
        <taxon>Bacteria</taxon>
        <taxon>Bacillati</taxon>
        <taxon>Actinomycetota</taxon>
        <taxon>Actinomycetes</taxon>
        <taxon>Micromonosporales</taxon>
        <taxon>Micromonosporaceae</taxon>
        <taxon>Actinoplanes</taxon>
    </lineage>
</organism>
<proteinExistence type="predicted"/>
<name>A0A919VKQ0_9ACTN</name>
<dbReference type="Proteomes" id="UP000681340">
    <property type="component" value="Unassembled WGS sequence"/>
</dbReference>
<reference evidence="1" key="1">
    <citation type="submission" date="2021-03" db="EMBL/GenBank/DDBJ databases">
        <title>Whole genome shotgun sequence of Actinoplanes auranticolor NBRC 12245.</title>
        <authorList>
            <person name="Komaki H."/>
            <person name="Tamura T."/>
        </authorList>
    </citation>
    <scope>NUCLEOTIDE SEQUENCE</scope>
    <source>
        <strain evidence="1">NBRC 12245</strain>
    </source>
</reference>
<sequence>MVARPPRSILALTEEIIEDRAPRDVPILSVVSQAFYEVPAVRRKMAATVEAIYRRQSPTAFDASDGSLVLQLTLVLLNGAATGAFDDATVERGRPVADWLARRRLSWRLRRRRAAQGADTPIPALPPVRASQIAGHARRLAGRCGLTEAEAEMYAGRLVSVLEEAPV</sequence>
<dbReference type="RefSeq" id="WP_212988541.1">
    <property type="nucleotide sequence ID" value="NZ_BAABEA010000019.1"/>
</dbReference>
<dbReference type="AlphaFoldDB" id="A0A919VKQ0"/>
<evidence type="ECO:0000313" key="1">
    <source>
        <dbReference type="EMBL" id="GIM66927.1"/>
    </source>
</evidence>
<accession>A0A919VKQ0</accession>
<evidence type="ECO:0000313" key="2">
    <source>
        <dbReference type="Proteomes" id="UP000681340"/>
    </source>
</evidence>